<dbReference type="Pfam" id="PF20416">
    <property type="entry name" value="UTP20"/>
    <property type="match status" value="2"/>
</dbReference>
<dbReference type="GO" id="GO:0032040">
    <property type="term" value="C:small-subunit processome"/>
    <property type="evidence" value="ECO:0007669"/>
    <property type="project" value="TreeGrafter"/>
</dbReference>
<dbReference type="AlphaFoldDB" id="A0A699ZTP8"/>
<dbReference type="GO" id="GO:0030686">
    <property type="term" value="C:90S preribosome"/>
    <property type="evidence" value="ECO:0007669"/>
    <property type="project" value="TreeGrafter"/>
</dbReference>
<reference evidence="6 7" key="1">
    <citation type="submission" date="2020-02" db="EMBL/GenBank/DDBJ databases">
        <title>Draft genome sequence of Haematococcus lacustris strain NIES-144.</title>
        <authorList>
            <person name="Morimoto D."/>
            <person name="Nakagawa S."/>
            <person name="Yoshida T."/>
            <person name="Sawayama S."/>
        </authorList>
    </citation>
    <scope>NUCLEOTIDE SEQUENCE [LARGE SCALE GENOMIC DNA]</scope>
    <source>
        <strain evidence="6 7">NIES-144</strain>
    </source>
</reference>
<evidence type="ECO:0000259" key="5">
    <source>
        <dbReference type="Pfam" id="PF20416"/>
    </source>
</evidence>
<evidence type="ECO:0000313" key="6">
    <source>
        <dbReference type="EMBL" id="GFH19362.1"/>
    </source>
</evidence>
<comment type="caution">
    <text evidence="6">The sequence shown here is derived from an EMBL/GenBank/DDBJ whole genome shotgun (WGS) entry which is preliminary data.</text>
</comment>
<gene>
    <name evidence="6" type="ORF">HaLaN_16299</name>
</gene>
<dbReference type="SUPFAM" id="SSF48371">
    <property type="entry name" value="ARM repeat"/>
    <property type="match status" value="1"/>
</dbReference>
<dbReference type="InterPro" id="IPR046523">
    <property type="entry name" value="UTP20_dom"/>
</dbReference>
<evidence type="ECO:0000313" key="7">
    <source>
        <dbReference type="Proteomes" id="UP000485058"/>
    </source>
</evidence>
<dbReference type="Pfam" id="PF07539">
    <property type="entry name" value="UTP20_N"/>
    <property type="match status" value="1"/>
</dbReference>
<dbReference type="PANTHER" id="PTHR17695:SF11">
    <property type="entry name" value="SMALL SUBUNIT PROCESSOME COMPONENT 20 HOMOLOG"/>
    <property type="match status" value="1"/>
</dbReference>
<dbReference type="InterPro" id="IPR011989">
    <property type="entry name" value="ARM-like"/>
</dbReference>
<dbReference type="InterPro" id="IPR021133">
    <property type="entry name" value="HEAT_type_2"/>
</dbReference>
<accession>A0A699ZTP8</accession>
<dbReference type="InterPro" id="IPR052575">
    <property type="entry name" value="SSU_processome_comp_20"/>
</dbReference>
<protein>
    <submittedName>
        <fullName evidence="6">Uncharacterized protein</fullName>
    </submittedName>
</protein>
<feature type="signal peptide" evidence="3">
    <location>
        <begin position="1"/>
        <end position="22"/>
    </location>
</feature>
<dbReference type="PANTHER" id="PTHR17695">
    <property type="entry name" value="SMALL SUBUNIT PROCESSOME COMPONENT 20 HOMOLOG"/>
    <property type="match status" value="1"/>
</dbReference>
<evidence type="ECO:0000256" key="1">
    <source>
        <dbReference type="PROSITE-ProRule" id="PRU00103"/>
    </source>
</evidence>
<feature type="domain" description="U3 small nucleolar RNA-associated protein 20" evidence="5">
    <location>
        <begin position="538"/>
        <end position="650"/>
    </location>
</feature>
<name>A0A699ZTP8_HAELA</name>
<dbReference type="InterPro" id="IPR016024">
    <property type="entry name" value="ARM-type_fold"/>
</dbReference>
<feature type="non-terminal residue" evidence="6">
    <location>
        <position position="1"/>
    </location>
</feature>
<feature type="chain" id="PRO_5025438913" evidence="3">
    <location>
        <begin position="23"/>
        <end position="1022"/>
    </location>
</feature>
<keyword evidence="7" id="KW-1185">Reference proteome</keyword>
<proteinExistence type="predicted"/>
<keyword evidence="3" id="KW-0732">Signal</keyword>
<feature type="compositionally biased region" description="Acidic residues" evidence="2">
    <location>
        <begin position="529"/>
        <end position="539"/>
    </location>
</feature>
<feature type="domain" description="U3 small nucleolar RNA-associated protein 20" evidence="5">
    <location>
        <begin position="372"/>
        <end position="472"/>
    </location>
</feature>
<feature type="compositionally biased region" description="Low complexity" evidence="2">
    <location>
        <begin position="510"/>
        <end position="528"/>
    </location>
</feature>
<sequence>VTSPRTALLLGDALASLISGAAGPVGRRGARSHLDETGLARALGALAALWSKLAVQGRLGSVFQERDSASMGGDTMPGVLPACGGQESSVWRYWDTLSGLTLRLHKRDARTALVNAFAAAATLLPANCGAVDVAQLLAQLNSWSDAMLDEPDYEQRLAAFNKLQPALKSQLAADSMAVRQEHLALLRLLVLACPDVFPDLRDLADKDIEVDFFLNAAHLQLHRRAVIAEGGDAAGERAHARTATDADREANVVDAAIHALKAVASALPWPQYDQLLSQFMRTMKAEAEAAAIGPEGQTAMEEDLEGVEPGEGAEDGKEEEEVVLASHGGELGALSSKDAGVEAVAVALAAQRALLRRVLPSLQSQLVVKHGETSVVRPPVALAIVKLLKLVPTEHEQRELPRTLGQICSLLSDRQQRVRDDARLVLVAVAKELGPHYLPYICNVLKASLRDVGFTAHVIGYTLHAVLEALVGPHLAAANKAGKQPSTPATAALNPNPGSVSNARDKAEAPDQAAGAGDAPAAAPAGELGPDEEDGEGEGTLDDALELCLPILENELFGEVAAAKEVAQFANNYKEAKKVRAYESFMLLAVSITFSTHMEPLLLLVRHHLSSASSPSVRNKLSQLLQHAARGLHANPTARAQPLAVWVHATLSGGLAREEAARAQAKAAVEAAMGPVAGLGKRNQVAAVGSVLQATVSQSGKAKKGAARSEEEQAALHEYLVVDFALQLLYSGMKHGALAGKAAATLGLLDPLVPLLVRALRCRHAGSVTLALRCLTYMVSLPLASLASSAAAMSKNVSSLLKRVPDASHPLAQEAFRLLAGMLRECSTYQPSTSQLRHLLTWLFADRNADSSTDRGAAFALLRAVLGRRLVVPEVYDVMAWVQFLMVQSASPHVRAVCASCLLQFLLDYPLGPARLGQHLAFLATNLAYEHEPGREQVLEMLQQVVAKFPADVVASQAELFLLPLVTRLVNDPSPRCRTLVAGALQAMLTTLPTAQLDTFAGYCRQVTRQQEVMGLLAGCCV</sequence>
<evidence type="ECO:0000256" key="3">
    <source>
        <dbReference type="SAM" id="SignalP"/>
    </source>
</evidence>
<organism evidence="6 7">
    <name type="scientific">Haematococcus lacustris</name>
    <name type="common">Green alga</name>
    <name type="synonym">Haematococcus pluvialis</name>
    <dbReference type="NCBI Taxonomy" id="44745"/>
    <lineage>
        <taxon>Eukaryota</taxon>
        <taxon>Viridiplantae</taxon>
        <taxon>Chlorophyta</taxon>
        <taxon>core chlorophytes</taxon>
        <taxon>Chlorophyceae</taxon>
        <taxon>CS clade</taxon>
        <taxon>Chlamydomonadales</taxon>
        <taxon>Haematococcaceae</taxon>
        <taxon>Haematococcus</taxon>
    </lineage>
</organism>
<dbReference type="Proteomes" id="UP000485058">
    <property type="component" value="Unassembled WGS sequence"/>
</dbReference>
<dbReference type="Gene3D" id="1.25.10.10">
    <property type="entry name" value="Leucine-rich Repeat Variant"/>
    <property type="match status" value="2"/>
</dbReference>
<dbReference type="InterPro" id="IPR011430">
    <property type="entry name" value="UTP20_N"/>
</dbReference>
<dbReference type="EMBL" id="BLLF01001450">
    <property type="protein sequence ID" value="GFH19362.1"/>
    <property type="molecule type" value="Genomic_DNA"/>
</dbReference>
<feature type="repeat" description="HEAT" evidence="1">
    <location>
        <begin position="962"/>
        <end position="1000"/>
    </location>
</feature>
<dbReference type="PROSITE" id="PS50077">
    <property type="entry name" value="HEAT_REPEAT"/>
    <property type="match status" value="1"/>
</dbReference>
<evidence type="ECO:0000259" key="4">
    <source>
        <dbReference type="Pfam" id="PF07539"/>
    </source>
</evidence>
<feature type="region of interest" description="Disordered" evidence="2">
    <location>
        <begin position="479"/>
        <end position="539"/>
    </location>
</feature>
<evidence type="ECO:0000256" key="2">
    <source>
        <dbReference type="SAM" id="MobiDB-lite"/>
    </source>
</evidence>
<feature type="domain" description="U3 small nucleolar RNA-associated protein 20 N-terminal" evidence="4">
    <location>
        <begin position="89"/>
        <end position="172"/>
    </location>
</feature>